<organism evidence="1">
    <name type="scientific">uncultured spirochete</name>
    <dbReference type="NCBI Taxonomy" id="156406"/>
    <lineage>
        <taxon>Bacteria</taxon>
        <taxon>Pseudomonadati</taxon>
        <taxon>Spirochaetota</taxon>
        <taxon>Spirochaetia</taxon>
        <taxon>Spirochaetales</taxon>
        <taxon>environmental samples</taxon>
    </lineage>
</organism>
<dbReference type="SUPFAM" id="SSF69754">
    <property type="entry name" value="Ribosome binding protein Y (YfiA homologue)"/>
    <property type="match status" value="1"/>
</dbReference>
<dbReference type="Pfam" id="PF02482">
    <property type="entry name" value="Ribosomal_S30AE"/>
    <property type="match status" value="1"/>
</dbReference>
<dbReference type="AlphaFoldDB" id="A0A3P3XI89"/>
<reference evidence="1" key="1">
    <citation type="submission" date="2017-02" db="EMBL/GenBank/DDBJ databases">
        <authorList>
            <person name="Regsiter A."/>
            <person name="William W."/>
        </authorList>
    </citation>
    <scope>NUCLEOTIDE SEQUENCE</scope>
    <source>
        <strain evidence="1">Bib</strain>
    </source>
</reference>
<sequence>MKIDVRSVHFDLSDQSRQYLDTKISRIDYAKDMIVDLLFVFTKDAGQFRLEVTANFRWGKQAHIVETSLELNPGIDVLIDKLDQKIVKEKEKIQEKK</sequence>
<name>A0A3P3XI89_9SPIR</name>
<protein>
    <submittedName>
        <fullName evidence="1">Ribosomal subunit interface protein</fullName>
    </submittedName>
</protein>
<dbReference type="InterPro" id="IPR036567">
    <property type="entry name" value="RHF-like"/>
</dbReference>
<proteinExistence type="predicted"/>
<dbReference type="InterPro" id="IPR003489">
    <property type="entry name" value="RHF/RaiA"/>
</dbReference>
<accession>A0A3P3XI89</accession>
<gene>
    <name evidence="1" type="primary">raiA</name>
    <name evidence="1" type="ORF">SPIROBIBN47_250105</name>
</gene>
<evidence type="ECO:0000313" key="1">
    <source>
        <dbReference type="EMBL" id="SLM12611.1"/>
    </source>
</evidence>
<dbReference type="Gene3D" id="3.30.160.100">
    <property type="entry name" value="Ribosome hibernation promotion factor-like"/>
    <property type="match status" value="1"/>
</dbReference>
<dbReference type="EMBL" id="FWDM01000018">
    <property type="protein sequence ID" value="SLM12611.1"/>
    <property type="molecule type" value="Genomic_DNA"/>
</dbReference>